<accession>Q2HEP7</accession>
<dbReference type="EMBL" id="CH408029">
    <property type="protein sequence ID" value="EAQ93072.1"/>
    <property type="molecule type" value="Genomic_DNA"/>
</dbReference>
<reference evidence="3" key="1">
    <citation type="journal article" date="2015" name="Genome Announc.">
        <title>Draft genome sequence of the cellulolytic fungus Chaetomium globosum.</title>
        <authorList>
            <person name="Cuomo C.A."/>
            <person name="Untereiner W.A."/>
            <person name="Ma L.-J."/>
            <person name="Grabherr M."/>
            <person name="Birren B.W."/>
        </authorList>
    </citation>
    <scope>NUCLEOTIDE SEQUENCE [LARGE SCALE GENOMIC DNA]</scope>
    <source>
        <strain evidence="3">ATCC 6205 / CBS 148.51 / DSM 1962 / NBRC 6347 / NRRL 1970</strain>
    </source>
</reference>
<dbReference type="AlphaFoldDB" id="Q2HEP7"/>
<organism evidence="2 3">
    <name type="scientific">Chaetomium globosum (strain ATCC 6205 / CBS 148.51 / DSM 1962 / NBRC 6347 / NRRL 1970)</name>
    <name type="common">Soil fungus</name>
    <dbReference type="NCBI Taxonomy" id="306901"/>
    <lineage>
        <taxon>Eukaryota</taxon>
        <taxon>Fungi</taxon>
        <taxon>Dikarya</taxon>
        <taxon>Ascomycota</taxon>
        <taxon>Pezizomycotina</taxon>
        <taxon>Sordariomycetes</taxon>
        <taxon>Sordariomycetidae</taxon>
        <taxon>Sordariales</taxon>
        <taxon>Chaetomiaceae</taxon>
        <taxon>Chaetomium</taxon>
    </lineage>
</organism>
<proteinExistence type="predicted"/>
<dbReference type="InParanoid" id="Q2HEP7"/>
<dbReference type="GeneID" id="4388333"/>
<evidence type="ECO:0000313" key="3">
    <source>
        <dbReference type="Proteomes" id="UP000001056"/>
    </source>
</evidence>
<dbReference type="VEuPathDB" id="FungiDB:CHGG_01307"/>
<name>Q2HEP7_CHAGB</name>
<dbReference type="HOGENOM" id="CLU_3406317_0_0_1"/>
<feature type="region of interest" description="Disordered" evidence="1">
    <location>
        <begin position="1"/>
        <end position="30"/>
    </location>
</feature>
<protein>
    <submittedName>
        <fullName evidence="2">Uncharacterized protein</fullName>
    </submittedName>
</protein>
<evidence type="ECO:0000256" key="1">
    <source>
        <dbReference type="SAM" id="MobiDB-lite"/>
    </source>
</evidence>
<dbReference type="RefSeq" id="XP_001220528.1">
    <property type="nucleotide sequence ID" value="XM_001220527.1"/>
</dbReference>
<keyword evidence="3" id="KW-1185">Reference proteome</keyword>
<dbReference type="Proteomes" id="UP000001056">
    <property type="component" value="Unassembled WGS sequence"/>
</dbReference>
<sequence>MLNVASPYRSGKWQLPTKPLRRRAAAKIQS</sequence>
<feature type="compositionally biased region" description="Basic residues" evidence="1">
    <location>
        <begin position="19"/>
        <end position="30"/>
    </location>
</feature>
<evidence type="ECO:0000313" key="2">
    <source>
        <dbReference type="EMBL" id="EAQ93072.1"/>
    </source>
</evidence>
<gene>
    <name evidence="2" type="ORF">CHGG_01307</name>
</gene>